<dbReference type="AlphaFoldDB" id="A0A4Y3RCG0"/>
<feature type="compositionally biased region" description="Low complexity" evidence="1">
    <location>
        <begin position="190"/>
        <end position="207"/>
    </location>
</feature>
<feature type="region of interest" description="Disordered" evidence="1">
    <location>
        <begin position="169"/>
        <end position="246"/>
    </location>
</feature>
<evidence type="ECO:0000313" key="2">
    <source>
        <dbReference type="EMBL" id="GEB54387.1"/>
    </source>
</evidence>
<evidence type="ECO:0000256" key="1">
    <source>
        <dbReference type="SAM" id="MobiDB-lite"/>
    </source>
</evidence>
<gene>
    <name evidence="2" type="ORF">SCA03_69380</name>
</gene>
<sequence length="246" mass="27242">MSCCDHPHAATVRVLPPALETEHGRRHRTDHICVVARGPGMNGSTQPTGYWCEVRAEGLVHGTGQMAQYVLGTFRTISPMLALRWLRGEALRIADRLDPDPRRSPWVQPYREVPTDLAPDGPTGLRMWCADNGDRRAARERIKGGEPLLVAVQDVDCRYTLSVWPVRTATPAEPRRPPAGSQEPRDDRLPGGAAPPLRLPTRTPAGRPARRREKHLGAPVLRRTRAHLRHGGGKARESLLPEGEKP</sequence>
<reference evidence="2 3" key="1">
    <citation type="submission" date="2019-06" db="EMBL/GenBank/DDBJ databases">
        <title>Whole genome shotgun sequence of Streptomyces cacaoi subsp. cacaoi NBRC 12748.</title>
        <authorList>
            <person name="Hosoyama A."/>
            <person name="Uohara A."/>
            <person name="Ohji S."/>
            <person name="Ichikawa N."/>
        </authorList>
    </citation>
    <scope>NUCLEOTIDE SEQUENCE [LARGE SCALE GENOMIC DNA]</scope>
    <source>
        <strain evidence="2 3">NBRC 12748</strain>
    </source>
</reference>
<name>A0A4Y3RCG0_STRCI</name>
<dbReference type="Proteomes" id="UP000319210">
    <property type="component" value="Unassembled WGS sequence"/>
</dbReference>
<comment type="caution">
    <text evidence="2">The sequence shown here is derived from an EMBL/GenBank/DDBJ whole genome shotgun (WGS) entry which is preliminary data.</text>
</comment>
<keyword evidence="3" id="KW-1185">Reference proteome</keyword>
<feature type="compositionally biased region" description="Basic and acidic residues" evidence="1">
    <location>
        <begin position="234"/>
        <end position="246"/>
    </location>
</feature>
<proteinExistence type="predicted"/>
<feature type="compositionally biased region" description="Basic residues" evidence="1">
    <location>
        <begin position="222"/>
        <end position="233"/>
    </location>
</feature>
<evidence type="ECO:0000313" key="3">
    <source>
        <dbReference type="Proteomes" id="UP000319210"/>
    </source>
</evidence>
<organism evidence="2 3">
    <name type="scientific">Streptomyces cacaoi</name>
    <dbReference type="NCBI Taxonomy" id="1898"/>
    <lineage>
        <taxon>Bacteria</taxon>
        <taxon>Bacillati</taxon>
        <taxon>Actinomycetota</taxon>
        <taxon>Actinomycetes</taxon>
        <taxon>Kitasatosporales</taxon>
        <taxon>Streptomycetaceae</taxon>
        <taxon>Streptomyces</taxon>
    </lineage>
</organism>
<protein>
    <submittedName>
        <fullName evidence="2">Uncharacterized protein</fullName>
    </submittedName>
</protein>
<dbReference type="EMBL" id="BJMM01000152">
    <property type="protein sequence ID" value="GEB54387.1"/>
    <property type="molecule type" value="Genomic_DNA"/>
</dbReference>
<accession>A0A4Y3RCG0</accession>